<dbReference type="InterPro" id="IPR014782">
    <property type="entry name" value="Peptidase_M1_dom"/>
</dbReference>
<dbReference type="InterPro" id="IPR027268">
    <property type="entry name" value="Peptidase_M4/M1_CTD_sf"/>
</dbReference>
<dbReference type="GO" id="GO:0070006">
    <property type="term" value="F:metalloaminopeptidase activity"/>
    <property type="evidence" value="ECO:0007669"/>
    <property type="project" value="TreeGrafter"/>
</dbReference>
<keyword evidence="1" id="KW-0472">Membrane</keyword>
<feature type="transmembrane region" description="Helical" evidence="1">
    <location>
        <begin position="363"/>
        <end position="382"/>
    </location>
</feature>
<evidence type="ECO:0000256" key="1">
    <source>
        <dbReference type="SAM" id="Phobius"/>
    </source>
</evidence>
<dbReference type="SUPFAM" id="SSF55486">
    <property type="entry name" value="Metalloproteases ('zincins'), catalytic domain"/>
    <property type="match status" value="1"/>
</dbReference>
<proteinExistence type="predicted"/>
<dbReference type="Gene3D" id="1.10.390.10">
    <property type="entry name" value="Neutral Protease Domain 2"/>
    <property type="match status" value="1"/>
</dbReference>
<dbReference type="GO" id="GO:0043171">
    <property type="term" value="P:peptide catabolic process"/>
    <property type="evidence" value="ECO:0007669"/>
    <property type="project" value="TreeGrafter"/>
</dbReference>
<feature type="transmembrane region" description="Helical" evidence="1">
    <location>
        <begin position="411"/>
        <end position="432"/>
    </location>
</feature>
<feature type="transmembrane region" description="Helical" evidence="1">
    <location>
        <begin position="56"/>
        <end position="75"/>
    </location>
</feature>
<dbReference type="EMBL" id="VOOS01000002">
    <property type="protein sequence ID" value="TXB66105.1"/>
    <property type="molecule type" value="Genomic_DNA"/>
</dbReference>
<keyword evidence="4" id="KW-1185">Reference proteome</keyword>
<keyword evidence="1" id="KW-1133">Transmembrane helix</keyword>
<feature type="transmembrane region" description="Helical" evidence="1">
    <location>
        <begin position="106"/>
        <end position="126"/>
    </location>
</feature>
<dbReference type="GO" id="GO:0008270">
    <property type="term" value="F:zinc ion binding"/>
    <property type="evidence" value="ECO:0007669"/>
    <property type="project" value="InterPro"/>
</dbReference>
<feature type="transmembrane region" description="Helical" evidence="1">
    <location>
        <begin position="452"/>
        <end position="469"/>
    </location>
</feature>
<protein>
    <recommendedName>
        <fullName evidence="2">Peptidase M1 membrane alanine aminopeptidase domain-containing protein</fullName>
    </recommendedName>
</protein>
<feature type="domain" description="Peptidase M1 membrane alanine aminopeptidase" evidence="2">
    <location>
        <begin position="870"/>
        <end position="1079"/>
    </location>
</feature>
<gene>
    <name evidence="3" type="ORF">FRY74_05915</name>
</gene>
<feature type="transmembrane region" description="Helical" evidence="1">
    <location>
        <begin position="476"/>
        <end position="493"/>
    </location>
</feature>
<feature type="transmembrane region" description="Helical" evidence="1">
    <location>
        <begin position="528"/>
        <end position="547"/>
    </location>
</feature>
<dbReference type="RefSeq" id="WP_147099564.1">
    <property type="nucleotide sequence ID" value="NZ_VOOS01000002.1"/>
</dbReference>
<dbReference type="PANTHER" id="PTHR11533">
    <property type="entry name" value="PROTEASE M1 ZINC METALLOPROTEASE"/>
    <property type="match status" value="1"/>
</dbReference>
<accession>A0A5C6RVX7</accession>
<comment type="caution">
    <text evidence="3">The sequence shown here is derived from an EMBL/GenBank/DDBJ whole genome shotgun (WGS) entry which is preliminary data.</text>
</comment>
<dbReference type="PANTHER" id="PTHR11533:SF174">
    <property type="entry name" value="PUROMYCIN-SENSITIVE AMINOPEPTIDASE-RELATED"/>
    <property type="match status" value="1"/>
</dbReference>
<feature type="transmembrane region" description="Helical" evidence="1">
    <location>
        <begin position="180"/>
        <end position="200"/>
    </location>
</feature>
<dbReference type="GO" id="GO:0005737">
    <property type="term" value="C:cytoplasm"/>
    <property type="evidence" value="ECO:0007669"/>
    <property type="project" value="TreeGrafter"/>
</dbReference>
<dbReference type="OrthoDB" id="100605at2"/>
<evidence type="ECO:0000313" key="3">
    <source>
        <dbReference type="EMBL" id="TXB66105.1"/>
    </source>
</evidence>
<reference evidence="3 4" key="1">
    <citation type="submission" date="2019-08" db="EMBL/GenBank/DDBJ databases">
        <title>Genome of Vicingus serpentipes NCIMB 15042.</title>
        <authorList>
            <person name="Bowman J.P."/>
        </authorList>
    </citation>
    <scope>NUCLEOTIDE SEQUENCE [LARGE SCALE GENOMIC DNA]</scope>
    <source>
        <strain evidence="3 4">NCIMB 15042</strain>
    </source>
</reference>
<organism evidence="3 4">
    <name type="scientific">Vicingus serpentipes</name>
    <dbReference type="NCBI Taxonomy" id="1926625"/>
    <lineage>
        <taxon>Bacteria</taxon>
        <taxon>Pseudomonadati</taxon>
        <taxon>Bacteroidota</taxon>
        <taxon>Flavobacteriia</taxon>
        <taxon>Flavobacteriales</taxon>
        <taxon>Vicingaceae</taxon>
        <taxon>Vicingus</taxon>
    </lineage>
</organism>
<dbReference type="GO" id="GO:0042277">
    <property type="term" value="F:peptide binding"/>
    <property type="evidence" value="ECO:0007669"/>
    <property type="project" value="TreeGrafter"/>
</dbReference>
<dbReference type="Proteomes" id="UP000321721">
    <property type="component" value="Unassembled WGS sequence"/>
</dbReference>
<dbReference type="InterPro" id="IPR050344">
    <property type="entry name" value="Peptidase_M1_aminopeptidases"/>
</dbReference>
<dbReference type="Pfam" id="PF01433">
    <property type="entry name" value="Peptidase_M1"/>
    <property type="match status" value="1"/>
</dbReference>
<feature type="transmembrane region" description="Helical" evidence="1">
    <location>
        <begin position="248"/>
        <end position="268"/>
    </location>
</feature>
<dbReference type="GO" id="GO:0005615">
    <property type="term" value="C:extracellular space"/>
    <property type="evidence" value="ECO:0007669"/>
    <property type="project" value="TreeGrafter"/>
</dbReference>
<keyword evidence="1" id="KW-0812">Transmembrane</keyword>
<dbReference type="AlphaFoldDB" id="A0A5C6RVX7"/>
<name>A0A5C6RVX7_9FLAO</name>
<evidence type="ECO:0000259" key="2">
    <source>
        <dbReference type="Pfam" id="PF01433"/>
    </source>
</evidence>
<feature type="transmembrane region" description="Helical" evidence="1">
    <location>
        <begin position="154"/>
        <end position="173"/>
    </location>
</feature>
<sequence>MFLEFLKLEIDSAIRKPMIYIFFFVMALLVFMAVVSDNVVIGGTVGNVYKNSPYVITNYVAILSIFGLLIAAAFFNTSALKDYDNNFSEILFSTPINKASYFFGRFFGALILATIPLLGVFFGFLLGAELGPKFDWISADRIGPFQFSTFINNYLLFILPNMFFAGTIIFALANKFKSTVISFVGALVIIIGYIISGTLLSDIDNETIGALADTFGIRAFSIDTKYFTPIEKNTVSVSFSGLLLMNRIIWLGLGTLILLASYFSFSFTTKNKKSKKLKASVKTDENTNLTLPEYSLNYDSGAGFKQFISFFKVNLTSIIKSTTFKILFVFSAIILIANLLNGFEYFGLQSYPLTYKMMDLIDGASAIFVIIILVFFSGELIWRDRASHINEVIDATPHNSFISLLAKSASLIVVASTINIFLIVISICYQLVTGYTNLEIGLYLQNFIYSSLPTYITWGLILIFIQVLINNKYIGYFVSVIVLFLLDILFLILDIDSNMLKIGSTPSLTYSDINGFGAALTSVHWFNLYWILFGILFLLIAGLLWVRGTAGNFKNRIKSIKKHITSKYALGLTIVTILWVSTAGYVYYNTQILNKYKTSDEQEELQVEYEKTYKKYQGIIQPQITKVKYHIDIFPKKRDVLVKSVITIKNNSNLPIDSLHYTIDESWHTKIHIRNGKQVFNDEKFGYQIYKLDEALQPGKSMRLIIESSYITNGFENNVSNLSVAENGTFINNFDVLPSFGYNEAYEISDKNDRKKFGLPEKERMPELEENCTTNCMSNYLTNGSADWVEVETFISTSDDQIAIAPGTLAKEWKEGSRNHYHYKVDHPSQNFYAFMSGRFEVARKKWNGIDIEVYYDKKHPYNVEMMQNAVQNSLDYYITNFGPYYHKQARIIEFPRYASFAQAFPGTMPYSESIGFIIDLTDEDENNVVDAVIAHEMAHQWWAHQVVGSKMQGATMFSESFAEYSSLMVMKKSTKDDIKMKNFLKYDLNRYLRGRSSEVDKELPLYKVENQTHIHYGKGSVILYALQDYIGEDKVNNAMRSFLEEYRYRNPPYPTSLDFLRHLEPQVPDSLNYLINDWFKEITLYDFRLMEANYTKLSNNKYEVTLDIEAKKLKADTIGNEIELPLNEWVDVGFYSAYDDEENATLMYQERMKFDKEKMNLTFTLDSLPVKAAIDPRRLLIERVYKDNLKSLAEKN</sequence>
<feature type="transmembrane region" description="Helical" evidence="1">
    <location>
        <begin position="324"/>
        <end position="343"/>
    </location>
</feature>
<dbReference type="GO" id="GO:0016020">
    <property type="term" value="C:membrane"/>
    <property type="evidence" value="ECO:0007669"/>
    <property type="project" value="TreeGrafter"/>
</dbReference>
<feature type="transmembrane region" description="Helical" evidence="1">
    <location>
        <begin position="568"/>
        <end position="588"/>
    </location>
</feature>
<evidence type="ECO:0000313" key="4">
    <source>
        <dbReference type="Proteomes" id="UP000321721"/>
    </source>
</evidence>
<feature type="transmembrane region" description="Helical" evidence="1">
    <location>
        <begin position="18"/>
        <end position="36"/>
    </location>
</feature>